<gene>
    <name evidence="1" type="ORF">L2E82_11376</name>
</gene>
<accession>A0ACB9GDU9</accession>
<protein>
    <submittedName>
        <fullName evidence="1">Uncharacterized protein</fullName>
    </submittedName>
</protein>
<evidence type="ECO:0000313" key="2">
    <source>
        <dbReference type="Proteomes" id="UP001055811"/>
    </source>
</evidence>
<reference evidence="2" key="1">
    <citation type="journal article" date="2022" name="Mol. Ecol. Resour.">
        <title>The genomes of chicory, endive, great burdock and yacon provide insights into Asteraceae palaeo-polyploidization history and plant inulin production.</title>
        <authorList>
            <person name="Fan W."/>
            <person name="Wang S."/>
            <person name="Wang H."/>
            <person name="Wang A."/>
            <person name="Jiang F."/>
            <person name="Liu H."/>
            <person name="Zhao H."/>
            <person name="Xu D."/>
            <person name="Zhang Y."/>
        </authorList>
    </citation>
    <scope>NUCLEOTIDE SEQUENCE [LARGE SCALE GENOMIC DNA]</scope>
    <source>
        <strain evidence="2">cv. Punajuju</strain>
    </source>
</reference>
<dbReference type="EMBL" id="CM042010">
    <property type="protein sequence ID" value="KAI3781363.1"/>
    <property type="molecule type" value="Genomic_DNA"/>
</dbReference>
<proteinExistence type="predicted"/>
<evidence type="ECO:0000313" key="1">
    <source>
        <dbReference type="EMBL" id="KAI3781363.1"/>
    </source>
</evidence>
<sequence length="295" mass="33886">MVDQLEGEKKDGSIRVRPYVRSKMPRLRWTPDLHLTFVQAVERLGGQERATPKLVLQLMNIQGLSIAHVKSHLQMYRSKKIDDQGQVINGGDYYSGSNNHLLHNLCQINPSLIMPNLSRCRFGTDLVSRPWRNGMNARIDDHGLNHRRPGELNINTIMNYGAFYLRNKPSKEGENLKITYQEFENDEAWSNTRSSLMNPQVMNRQEEEPNSFIDTKKRKAPLDEGLDLNLSLSMKARRTRDDDEVDSALCLSLLPSSSMKEKYCRGYDMGSAFNWLEEGKLKKNPRMASTLDLTI</sequence>
<reference evidence="1 2" key="2">
    <citation type="journal article" date="2022" name="Mol. Ecol. Resour.">
        <title>The genomes of chicory, endive, great burdock and yacon provide insights into Asteraceae paleo-polyploidization history and plant inulin production.</title>
        <authorList>
            <person name="Fan W."/>
            <person name="Wang S."/>
            <person name="Wang H."/>
            <person name="Wang A."/>
            <person name="Jiang F."/>
            <person name="Liu H."/>
            <person name="Zhao H."/>
            <person name="Xu D."/>
            <person name="Zhang Y."/>
        </authorList>
    </citation>
    <scope>NUCLEOTIDE SEQUENCE [LARGE SCALE GENOMIC DNA]</scope>
    <source>
        <strain evidence="2">cv. Punajuju</strain>
        <tissue evidence="1">Leaves</tissue>
    </source>
</reference>
<keyword evidence="2" id="KW-1185">Reference proteome</keyword>
<organism evidence="1 2">
    <name type="scientific">Cichorium intybus</name>
    <name type="common">Chicory</name>
    <dbReference type="NCBI Taxonomy" id="13427"/>
    <lineage>
        <taxon>Eukaryota</taxon>
        <taxon>Viridiplantae</taxon>
        <taxon>Streptophyta</taxon>
        <taxon>Embryophyta</taxon>
        <taxon>Tracheophyta</taxon>
        <taxon>Spermatophyta</taxon>
        <taxon>Magnoliopsida</taxon>
        <taxon>eudicotyledons</taxon>
        <taxon>Gunneridae</taxon>
        <taxon>Pentapetalae</taxon>
        <taxon>asterids</taxon>
        <taxon>campanulids</taxon>
        <taxon>Asterales</taxon>
        <taxon>Asteraceae</taxon>
        <taxon>Cichorioideae</taxon>
        <taxon>Cichorieae</taxon>
        <taxon>Cichoriinae</taxon>
        <taxon>Cichorium</taxon>
    </lineage>
</organism>
<comment type="caution">
    <text evidence="1">The sequence shown here is derived from an EMBL/GenBank/DDBJ whole genome shotgun (WGS) entry which is preliminary data.</text>
</comment>
<name>A0ACB9GDU9_CICIN</name>
<dbReference type="Proteomes" id="UP001055811">
    <property type="component" value="Linkage Group LG02"/>
</dbReference>